<dbReference type="EMBL" id="MLIQ01000005">
    <property type="protein sequence ID" value="OHU60908.1"/>
    <property type="molecule type" value="Genomic_DNA"/>
</dbReference>
<sequence length="75" mass="8231">MKRPPIGGDIELEVDRPHPVGRIGDRGRRGGTAAAVASSPLRYAQSFFTPKRLFVIQSALTSECRAPLCSSERHR</sequence>
<evidence type="ECO:0000256" key="1">
    <source>
        <dbReference type="SAM" id="MobiDB-lite"/>
    </source>
</evidence>
<name>A0A1S1LVE4_MYCCH</name>
<reference evidence="2 3" key="1">
    <citation type="submission" date="2016-10" db="EMBL/GenBank/DDBJ databases">
        <title>Evaluation of Human, Veterinary and Environmental Mycobacterium chelonae Isolates by Core Genome Phylogenomic Analysis, Targeted Gene Comparison, and Anti-microbial Susceptibility Patterns: A Tale of Mistaken Identities.</title>
        <authorList>
            <person name="Fogelson S.B."/>
            <person name="Camus A.C."/>
            <person name="Lorenz W."/>
            <person name="Vasireddy R."/>
            <person name="Vasireddy S."/>
            <person name="Smith T."/>
            <person name="Brown-Elliott B.A."/>
            <person name="Wallace R.J.Jr."/>
            <person name="Hasan N.A."/>
            <person name="Reischl U."/>
            <person name="Sanchez S."/>
        </authorList>
    </citation>
    <scope>NUCLEOTIDE SEQUENCE [LARGE SCALE GENOMIC DNA]</scope>
    <source>
        <strain evidence="2 3">15515</strain>
    </source>
</reference>
<gene>
    <name evidence="2" type="ORF">BKG82_00945</name>
</gene>
<evidence type="ECO:0000313" key="3">
    <source>
        <dbReference type="Proteomes" id="UP000180043"/>
    </source>
</evidence>
<comment type="caution">
    <text evidence="2">The sequence shown here is derived from an EMBL/GenBank/DDBJ whole genome shotgun (WGS) entry which is preliminary data.</text>
</comment>
<dbReference type="Proteomes" id="UP000180043">
    <property type="component" value="Unassembled WGS sequence"/>
</dbReference>
<dbReference type="AlphaFoldDB" id="A0A1S1LVE4"/>
<feature type="compositionally biased region" description="Basic and acidic residues" evidence="1">
    <location>
        <begin position="13"/>
        <end position="28"/>
    </location>
</feature>
<protein>
    <submittedName>
        <fullName evidence="2">Uncharacterized protein</fullName>
    </submittedName>
</protein>
<evidence type="ECO:0000313" key="2">
    <source>
        <dbReference type="EMBL" id="OHU60908.1"/>
    </source>
</evidence>
<feature type="region of interest" description="Disordered" evidence="1">
    <location>
        <begin position="1"/>
        <end position="31"/>
    </location>
</feature>
<proteinExistence type="predicted"/>
<organism evidence="2 3">
    <name type="scientific">Mycobacteroides chelonae</name>
    <name type="common">Mycobacterium chelonae</name>
    <dbReference type="NCBI Taxonomy" id="1774"/>
    <lineage>
        <taxon>Bacteria</taxon>
        <taxon>Bacillati</taxon>
        <taxon>Actinomycetota</taxon>
        <taxon>Actinomycetes</taxon>
        <taxon>Mycobacteriales</taxon>
        <taxon>Mycobacteriaceae</taxon>
        <taxon>Mycobacteroides</taxon>
    </lineage>
</organism>
<accession>A0A1S1LVE4</accession>